<evidence type="ECO:0000313" key="1">
    <source>
        <dbReference type="EMBL" id="ACY21177.1"/>
    </source>
</evidence>
<dbReference type="Proteomes" id="UP000001219">
    <property type="component" value="Chromosome"/>
</dbReference>
<dbReference type="KEGG" id="gbr:Gbro_1923"/>
<reference evidence="1 2" key="2">
    <citation type="journal article" date="2010" name="Stand. Genomic Sci.">
        <title>Complete genome sequence of Gordonia bronchialis type strain (3410).</title>
        <authorList>
            <person name="Ivanova N."/>
            <person name="Sikorski J."/>
            <person name="Jando M."/>
            <person name="Lapidus A."/>
            <person name="Nolan M."/>
            <person name="Lucas S."/>
            <person name="Del Rio T.G."/>
            <person name="Tice H."/>
            <person name="Copeland A."/>
            <person name="Cheng J.F."/>
            <person name="Chen F."/>
            <person name="Bruce D."/>
            <person name="Goodwin L."/>
            <person name="Pitluck S."/>
            <person name="Mavromatis K."/>
            <person name="Ovchinnikova G."/>
            <person name="Pati A."/>
            <person name="Chen A."/>
            <person name="Palaniappan K."/>
            <person name="Land M."/>
            <person name="Hauser L."/>
            <person name="Chang Y.J."/>
            <person name="Jeffries C.D."/>
            <person name="Chain P."/>
            <person name="Saunders E."/>
            <person name="Han C."/>
            <person name="Detter J.C."/>
            <person name="Brettin T."/>
            <person name="Rohde M."/>
            <person name="Goker M."/>
            <person name="Bristow J."/>
            <person name="Eisen J.A."/>
            <person name="Markowitz V."/>
            <person name="Hugenholtz P."/>
            <person name="Klenk H.P."/>
            <person name="Kyrpides N.C."/>
        </authorList>
    </citation>
    <scope>NUCLEOTIDE SEQUENCE [LARGE SCALE GENOMIC DNA]</scope>
    <source>
        <strain evidence="2">ATCC 25592 / DSM 43247 / BCRC 13721 / JCM 3198 / KCTC 3076 / NBRC 16047 / NCTC 10667</strain>
    </source>
</reference>
<organism evidence="1 2">
    <name type="scientific">Gordonia bronchialis (strain ATCC 25592 / DSM 43247 / BCRC 13721 / JCM 3198 / KCTC 3076 / NBRC 16047 / NCTC 10667)</name>
    <name type="common">Rhodococcus bronchialis</name>
    <dbReference type="NCBI Taxonomy" id="526226"/>
    <lineage>
        <taxon>Bacteria</taxon>
        <taxon>Bacillati</taxon>
        <taxon>Actinomycetota</taxon>
        <taxon>Actinomycetes</taxon>
        <taxon>Mycobacteriales</taxon>
        <taxon>Gordoniaceae</taxon>
        <taxon>Gordonia</taxon>
    </lineage>
</organism>
<dbReference type="RefSeq" id="WP_012833735.1">
    <property type="nucleotide sequence ID" value="NC_013441.1"/>
</dbReference>
<dbReference type="EMBL" id="CP001802">
    <property type="protein sequence ID" value="ACY21177.1"/>
    <property type="molecule type" value="Genomic_DNA"/>
</dbReference>
<dbReference type="InterPro" id="IPR019675">
    <property type="entry name" value="DUF2550"/>
</dbReference>
<gene>
    <name evidence="1" type="ordered locus">Gbro_1923</name>
</gene>
<evidence type="ECO:0008006" key="3">
    <source>
        <dbReference type="Google" id="ProtNLM"/>
    </source>
</evidence>
<accession>D0L9I9</accession>
<dbReference type="HOGENOM" id="CLU_122300_0_1_11"/>
<dbReference type="eggNOG" id="ENOG50331I5">
    <property type="taxonomic scope" value="Bacteria"/>
</dbReference>
<keyword evidence="2" id="KW-1185">Reference proteome</keyword>
<dbReference type="STRING" id="526226.Gbro_1923"/>
<proteinExistence type="predicted"/>
<name>D0L9I9_GORB4</name>
<dbReference type="Pfam" id="PF10739">
    <property type="entry name" value="DUF2550"/>
    <property type="match status" value="1"/>
</dbReference>
<dbReference type="AlphaFoldDB" id="D0L9I9"/>
<dbReference type="OrthoDB" id="4793422at2"/>
<evidence type="ECO:0000313" key="2">
    <source>
        <dbReference type="Proteomes" id="UP000001219"/>
    </source>
</evidence>
<protein>
    <recommendedName>
        <fullName evidence="3">Secreted/membrane protein</fullName>
    </recommendedName>
</protein>
<sequence length="154" mass="16803">MPLLTVLLTVLLVVAVALCALLAYRLGQLRSAGTPVLLREVPAGADEGWRHGTVHYSDEALRYFRLSSLRPGPSATFCRQGIEITGRRDPVGTETDIMDGLVVLQMREAVTAGRPDHQAGPGTYELAMTPGAVTAFQSWLESRQSDRSQRRRSA</sequence>
<reference evidence="2" key="1">
    <citation type="submission" date="2009-10" db="EMBL/GenBank/DDBJ databases">
        <title>The complete chromosome of Gordonia bronchialis DSM 43247.</title>
        <authorList>
            <consortium name="US DOE Joint Genome Institute (JGI-PGF)"/>
            <person name="Lucas S."/>
            <person name="Copeland A."/>
            <person name="Lapidus A."/>
            <person name="Glavina del Rio T."/>
            <person name="Dalin E."/>
            <person name="Tice H."/>
            <person name="Bruce D."/>
            <person name="Goodwin L."/>
            <person name="Pitluck S."/>
            <person name="Kyrpides N."/>
            <person name="Mavromatis K."/>
            <person name="Ivanova N."/>
            <person name="Ovchinnikova G."/>
            <person name="Saunders E."/>
            <person name="Brettin T."/>
            <person name="Detter J.C."/>
            <person name="Han C."/>
            <person name="Larimer F."/>
            <person name="Land M."/>
            <person name="Hauser L."/>
            <person name="Markowitz V."/>
            <person name="Cheng J.-F."/>
            <person name="Hugenholtz P."/>
            <person name="Woyke T."/>
            <person name="Wu D."/>
            <person name="Jando M."/>
            <person name="Schneider S."/>
            <person name="Goeker M."/>
            <person name="Klenk H.-P."/>
            <person name="Eisen J.A."/>
        </authorList>
    </citation>
    <scope>NUCLEOTIDE SEQUENCE [LARGE SCALE GENOMIC DNA]</scope>
    <source>
        <strain evidence="2">ATCC 25592 / DSM 43247 / BCRC 13721 / JCM 3198 / KCTC 3076 / NBRC 16047 / NCTC 10667</strain>
    </source>
</reference>